<accession>A0ABT1MCP0</accession>
<comment type="caution">
    <text evidence="2">The sequence shown here is derived from an EMBL/GenBank/DDBJ whole genome shotgun (WGS) entry which is preliminary data.</text>
</comment>
<evidence type="ECO:0000313" key="2">
    <source>
        <dbReference type="EMBL" id="MCP9276941.1"/>
    </source>
</evidence>
<organism evidence="2 3">
    <name type="scientific">Mycolicibacterium arenosum</name>
    <dbReference type="NCBI Taxonomy" id="2952157"/>
    <lineage>
        <taxon>Bacteria</taxon>
        <taxon>Bacillati</taxon>
        <taxon>Actinomycetota</taxon>
        <taxon>Actinomycetes</taxon>
        <taxon>Mycobacteriales</taxon>
        <taxon>Mycobacteriaceae</taxon>
        <taxon>Mycolicibacterium</taxon>
    </lineage>
</organism>
<protein>
    <recommendedName>
        <fullName evidence="4">Peptide zinc metalloprotease protein</fullName>
    </recommendedName>
</protein>
<proteinExistence type="predicted"/>
<feature type="transmembrane region" description="Helical" evidence="1">
    <location>
        <begin position="188"/>
        <end position="207"/>
    </location>
</feature>
<evidence type="ECO:0000256" key="1">
    <source>
        <dbReference type="SAM" id="Phobius"/>
    </source>
</evidence>
<feature type="transmembrane region" description="Helical" evidence="1">
    <location>
        <begin position="306"/>
        <end position="330"/>
    </location>
</feature>
<sequence length="398" mass="42013">MVRLAPDARYRVSKRGLVLAGETGETVLFEHPRAADLPDLLGDDPTSAVLVSRLGPPLDDTVVDDLLDLGILTDRARPQRNPSRHRSVSVTRSGLLIRGIATPARLLDRYLVPVLLHPAGAVAIAAVVLSGVVALLTGRPTGLPAVSSAPAVEALLMITIGTAATVCHELAHAVALHHFGRIPLRAGFGFYWGALSFFVDSTPALTLPRRQRVTQALVGLAVDVVTTAAFAIAAHLLVSHPLIAIVLWRLAILRCVDIAVNLAPILQVDGHWALADYLDEPDLAPRARRAAGRALRGRLPDGQRALAGYGVFSLIVGIALIAIGATVFWINSSDLVVALFTGDTTDILIGVYYVGPLVLGVAFSVLGLLLETLSVGVDRHTLPPSAFSAPDDATHDHG</sequence>
<feature type="transmembrane region" description="Helical" evidence="1">
    <location>
        <begin position="154"/>
        <end position="176"/>
    </location>
</feature>
<dbReference type="Proteomes" id="UP001651690">
    <property type="component" value="Unassembled WGS sequence"/>
</dbReference>
<dbReference type="RefSeq" id="WP_255065238.1">
    <property type="nucleotide sequence ID" value="NZ_JANDBD010000023.1"/>
</dbReference>
<evidence type="ECO:0008006" key="4">
    <source>
        <dbReference type="Google" id="ProtNLM"/>
    </source>
</evidence>
<name>A0ABT1MCP0_9MYCO</name>
<dbReference type="EMBL" id="JANDBD010000023">
    <property type="protein sequence ID" value="MCP9276941.1"/>
    <property type="molecule type" value="Genomic_DNA"/>
</dbReference>
<reference evidence="2 3" key="1">
    <citation type="submission" date="2022-06" db="EMBL/GenBank/DDBJ databases">
        <title>Mycolicibacterium sp. CAU 1645 isolated from seawater.</title>
        <authorList>
            <person name="Kim W."/>
        </authorList>
    </citation>
    <scope>NUCLEOTIDE SEQUENCE [LARGE SCALE GENOMIC DNA]</scope>
    <source>
        <strain evidence="2 3">CAU 1645</strain>
    </source>
</reference>
<feature type="transmembrane region" description="Helical" evidence="1">
    <location>
        <begin position="110"/>
        <end position="134"/>
    </location>
</feature>
<gene>
    <name evidence="2" type="ORF">NM203_32660</name>
</gene>
<keyword evidence="1" id="KW-0472">Membrane</keyword>
<keyword evidence="1" id="KW-0812">Transmembrane</keyword>
<feature type="transmembrane region" description="Helical" evidence="1">
    <location>
        <begin position="350"/>
        <end position="370"/>
    </location>
</feature>
<keyword evidence="1" id="KW-1133">Transmembrane helix</keyword>
<evidence type="ECO:0000313" key="3">
    <source>
        <dbReference type="Proteomes" id="UP001651690"/>
    </source>
</evidence>
<feature type="transmembrane region" description="Helical" evidence="1">
    <location>
        <begin position="227"/>
        <end position="248"/>
    </location>
</feature>
<keyword evidence="3" id="KW-1185">Reference proteome</keyword>